<dbReference type="InterPro" id="IPR004111">
    <property type="entry name" value="Repressor_TetR_C"/>
</dbReference>
<proteinExistence type="predicted"/>
<gene>
    <name evidence="4" type="ORF">ACH407_03765</name>
</gene>
<dbReference type="RefSeq" id="WP_398707120.1">
    <property type="nucleotide sequence ID" value="NZ_JBIRUI010000002.1"/>
</dbReference>
<sequence length="135" mass="14345">MLRHPWLTRLPVPLLAPTPARTAAVERRLAPLDGLGLDADTMTAAFRAVASYAQGAVQSEVALAPYTKEQGRESGDDTRRALAPQMACLLGTGRYPTCPRYAQGAAREDDAGRQFETGPERVRDGVAGLIGRAGA</sequence>
<evidence type="ECO:0000313" key="5">
    <source>
        <dbReference type="Proteomes" id="UP001611339"/>
    </source>
</evidence>
<evidence type="ECO:0000313" key="4">
    <source>
        <dbReference type="EMBL" id="MFI1712683.1"/>
    </source>
</evidence>
<evidence type="ECO:0000256" key="1">
    <source>
        <dbReference type="ARBA" id="ARBA00023015"/>
    </source>
</evidence>
<dbReference type="InterPro" id="IPR036271">
    <property type="entry name" value="Tet_transcr_reg_TetR-rel_C_sf"/>
</dbReference>
<name>A0ABW7TZ71_9ACTN</name>
<evidence type="ECO:0000259" key="3">
    <source>
        <dbReference type="Pfam" id="PF02909"/>
    </source>
</evidence>
<dbReference type="EMBL" id="JBIRUI010000002">
    <property type="protein sequence ID" value="MFI1712683.1"/>
    <property type="molecule type" value="Genomic_DNA"/>
</dbReference>
<protein>
    <submittedName>
        <fullName evidence="4">TetR/AcrR family transcriptional regulator C-terminal domain-containing protein</fullName>
    </submittedName>
</protein>
<dbReference type="Proteomes" id="UP001611339">
    <property type="component" value="Unassembled WGS sequence"/>
</dbReference>
<evidence type="ECO:0000256" key="2">
    <source>
        <dbReference type="ARBA" id="ARBA00023163"/>
    </source>
</evidence>
<dbReference type="Gene3D" id="1.10.357.10">
    <property type="entry name" value="Tetracycline Repressor, domain 2"/>
    <property type="match status" value="1"/>
</dbReference>
<keyword evidence="2" id="KW-0804">Transcription</keyword>
<keyword evidence="1" id="KW-0805">Transcription regulation</keyword>
<organism evidence="4 5">
    <name type="scientific">Streptomyces litmocidini</name>
    <dbReference type="NCBI Taxonomy" id="67318"/>
    <lineage>
        <taxon>Bacteria</taxon>
        <taxon>Bacillati</taxon>
        <taxon>Actinomycetota</taxon>
        <taxon>Actinomycetes</taxon>
        <taxon>Kitasatosporales</taxon>
        <taxon>Streptomycetaceae</taxon>
        <taxon>Streptomyces</taxon>
    </lineage>
</organism>
<accession>A0ABW7TZ71</accession>
<comment type="caution">
    <text evidence="4">The sequence shown here is derived from an EMBL/GenBank/DDBJ whole genome shotgun (WGS) entry which is preliminary data.</text>
</comment>
<dbReference type="Pfam" id="PF02909">
    <property type="entry name" value="TetR_C_1"/>
    <property type="match status" value="1"/>
</dbReference>
<keyword evidence="5" id="KW-1185">Reference proteome</keyword>
<reference evidence="4 5" key="1">
    <citation type="submission" date="2024-10" db="EMBL/GenBank/DDBJ databases">
        <title>The Natural Products Discovery Center: Release of the First 8490 Sequenced Strains for Exploring Actinobacteria Biosynthetic Diversity.</title>
        <authorList>
            <person name="Kalkreuter E."/>
            <person name="Kautsar S.A."/>
            <person name="Yang D."/>
            <person name="Bader C.D."/>
            <person name="Teijaro C.N."/>
            <person name="Fluegel L."/>
            <person name="Davis C.M."/>
            <person name="Simpson J.R."/>
            <person name="Lauterbach L."/>
            <person name="Steele A.D."/>
            <person name="Gui C."/>
            <person name="Meng S."/>
            <person name="Li G."/>
            <person name="Viehrig K."/>
            <person name="Ye F."/>
            <person name="Su P."/>
            <person name="Kiefer A.F."/>
            <person name="Nichols A."/>
            <person name="Cepeda A.J."/>
            <person name="Yan W."/>
            <person name="Fan B."/>
            <person name="Jiang Y."/>
            <person name="Adhikari A."/>
            <person name="Zheng C.-J."/>
            <person name="Schuster L."/>
            <person name="Cowan T.M."/>
            <person name="Smanski M.J."/>
            <person name="Chevrette M.G."/>
            <person name="De Carvalho L.P.S."/>
            <person name="Shen B."/>
        </authorList>
    </citation>
    <scope>NUCLEOTIDE SEQUENCE [LARGE SCALE GENOMIC DNA]</scope>
    <source>
        <strain evidence="4 5">NPDC020602</strain>
    </source>
</reference>
<feature type="domain" description="Tetracycline repressor TetR C-terminal" evidence="3">
    <location>
        <begin position="1"/>
        <end position="127"/>
    </location>
</feature>
<dbReference type="SUPFAM" id="SSF48498">
    <property type="entry name" value="Tetracyclin repressor-like, C-terminal domain"/>
    <property type="match status" value="1"/>
</dbReference>